<evidence type="ECO:0000313" key="4">
    <source>
        <dbReference type="Proteomes" id="UP000265180"/>
    </source>
</evidence>
<feature type="compositionally biased region" description="Basic and acidic residues" evidence="2">
    <location>
        <begin position="532"/>
        <end position="619"/>
    </location>
</feature>
<feature type="region of interest" description="Disordered" evidence="2">
    <location>
        <begin position="70"/>
        <end position="115"/>
    </location>
</feature>
<reference evidence="3" key="3">
    <citation type="submission" date="2025-08" db="UniProtKB">
        <authorList>
            <consortium name="Ensembl"/>
        </authorList>
    </citation>
    <scope>IDENTIFICATION</scope>
    <source>
        <strain evidence="3">HNI</strain>
    </source>
</reference>
<organism evidence="3 4">
    <name type="scientific">Oryzias latipes</name>
    <name type="common">Japanese rice fish</name>
    <name type="synonym">Japanese killifish</name>
    <dbReference type="NCBI Taxonomy" id="8090"/>
    <lineage>
        <taxon>Eukaryota</taxon>
        <taxon>Metazoa</taxon>
        <taxon>Chordata</taxon>
        <taxon>Craniata</taxon>
        <taxon>Vertebrata</taxon>
        <taxon>Euteleostomi</taxon>
        <taxon>Actinopterygii</taxon>
        <taxon>Neopterygii</taxon>
        <taxon>Teleostei</taxon>
        <taxon>Neoteleostei</taxon>
        <taxon>Acanthomorphata</taxon>
        <taxon>Ovalentaria</taxon>
        <taxon>Atherinomorphae</taxon>
        <taxon>Beloniformes</taxon>
        <taxon>Adrianichthyidae</taxon>
        <taxon>Oryziinae</taxon>
        <taxon>Oryzias</taxon>
    </lineage>
</organism>
<reference evidence="3 4" key="2">
    <citation type="submission" date="2017-04" db="EMBL/GenBank/DDBJ databases">
        <title>CpG methylation of centromeres and impact of large insertions on vertebrate speciation.</title>
        <authorList>
            <person name="Ichikawa K."/>
            <person name="Yoshimura J."/>
            <person name="Morishita S."/>
        </authorList>
    </citation>
    <scope>NUCLEOTIDE SEQUENCE</scope>
    <source>
        <strain evidence="3 4">HNI</strain>
    </source>
</reference>
<keyword evidence="1" id="KW-0175">Coiled coil</keyword>
<feature type="region of interest" description="Disordered" evidence="2">
    <location>
        <begin position="448"/>
        <end position="644"/>
    </location>
</feature>
<dbReference type="Proteomes" id="UP000265180">
    <property type="component" value="Chromosome 11"/>
</dbReference>
<dbReference type="InterPro" id="IPR051990">
    <property type="entry name" value="CCPG1/PBIP1"/>
</dbReference>
<feature type="region of interest" description="Disordered" evidence="2">
    <location>
        <begin position="151"/>
        <end position="318"/>
    </location>
</feature>
<dbReference type="Ensembl" id="ENSORLT00020021399.1">
    <property type="protein sequence ID" value="ENSORLP00020013831.1"/>
    <property type="gene ID" value="ENSORLG00020014793.1"/>
</dbReference>
<reference evidence="3" key="4">
    <citation type="submission" date="2025-09" db="UniProtKB">
        <authorList>
            <consortium name="Ensembl"/>
        </authorList>
    </citation>
    <scope>IDENTIFICATION</scope>
    <source>
        <strain evidence="3">HNI</strain>
    </source>
</reference>
<evidence type="ECO:0000256" key="1">
    <source>
        <dbReference type="ARBA" id="ARBA00023054"/>
    </source>
</evidence>
<evidence type="ECO:0000313" key="3">
    <source>
        <dbReference type="Ensembl" id="ENSORLP00020013831.1"/>
    </source>
</evidence>
<feature type="compositionally biased region" description="Low complexity" evidence="2">
    <location>
        <begin position="151"/>
        <end position="164"/>
    </location>
</feature>
<reference key="1">
    <citation type="journal article" date="2007" name="Nature">
        <title>The medaka draft genome and insights into vertebrate genome evolution.</title>
        <authorList>
            <person name="Kasahara M."/>
            <person name="Naruse K."/>
            <person name="Sasaki S."/>
            <person name="Nakatani Y."/>
            <person name="Qu W."/>
            <person name="Ahsan B."/>
            <person name="Yamada T."/>
            <person name="Nagayasu Y."/>
            <person name="Doi K."/>
            <person name="Kasai Y."/>
            <person name="Jindo T."/>
            <person name="Kobayashi D."/>
            <person name="Shimada A."/>
            <person name="Toyoda A."/>
            <person name="Kuroki Y."/>
            <person name="Fujiyama A."/>
            <person name="Sasaki T."/>
            <person name="Shimizu A."/>
            <person name="Asakawa S."/>
            <person name="Shimizu N."/>
            <person name="Hashimoto S."/>
            <person name="Yang J."/>
            <person name="Lee Y."/>
            <person name="Matsushima K."/>
            <person name="Sugano S."/>
            <person name="Sakaizumi M."/>
            <person name="Narita T."/>
            <person name="Ohishi K."/>
            <person name="Haga S."/>
            <person name="Ohta F."/>
            <person name="Nomoto H."/>
            <person name="Nogata K."/>
            <person name="Morishita T."/>
            <person name="Endo T."/>
            <person name="Shin-I T."/>
            <person name="Takeda H."/>
            <person name="Morishita S."/>
            <person name="Kohara Y."/>
        </authorList>
    </citation>
    <scope>NUCLEOTIDE SEQUENCE [LARGE SCALE GENOMIC DNA]</scope>
    <source>
        <strain>Hd-rR</strain>
    </source>
</reference>
<protein>
    <submittedName>
        <fullName evidence="3">Pre-B-cell leukemia homeobox interacting protein 1a</fullName>
    </submittedName>
</protein>
<dbReference type="PANTHER" id="PTHR28638">
    <property type="entry name" value="CELL CYCLE PROGRESSION PROTEIN 1"/>
    <property type="match status" value="1"/>
</dbReference>
<dbReference type="AlphaFoldDB" id="A0A3P9KZP1"/>
<feature type="region of interest" description="Disordered" evidence="2">
    <location>
        <begin position="1"/>
        <end position="50"/>
    </location>
</feature>
<name>A0A3P9KZP1_ORYLA</name>
<feature type="compositionally biased region" description="Polar residues" evidence="2">
    <location>
        <begin position="207"/>
        <end position="216"/>
    </location>
</feature>
<feature type="compositionally biased region" description="Basic and acidic residues" evidence="2">
    <location>
        <begin position="497"/>
        <end position="508"/>
    </location>
</feature>
<evidence type="ECO:0000256" key="2">
    <source>
        <dbReference type="SAM" id="MobiDB-lite"/>
    </source>
</evidence>
<dbReference type="PANTHER" id="PTHR28638:SF1">
    <property type="entry name" value="PRE-B-CELL LEUKEMIA TRANSCRIPTION FACTOR-INTERACTING PROTEIN 1"/>
    <property type="match status" value="1"/>
</dbReference>
<feature type="compositionally biased region" description="Low complexity" evidence="2">
    <location>
        <begin position="80"/>
        <end position="100"/>
    </location>
</feature>
<feature type="compositionally biased region" description="Acidic residues" evidence="2">
    <location>
        <begin position="267"/>
        <end position="277"/>
    </location>
</feature>
<feature type="compositionally biased region" description="Pro residues" evidence="2">
    <location>
        <begin position="626"/>
        <end position="635"/>
    </location>
</feature>
<sequence length="770" mass="85550">MSDSSNSTGSSGSSTNSWTLLSPEEAAAIENVGPVDDGTESLGDAPSLSEEVAGAAAEFKPADIAVETVLSEEGHQVCQETSPESSEGPIPSSPARMSPRPSTPLDPPDLDLESQPPVIHDIVTTSPSDNEHLGGVSFVTNIDLSAPLDVPEVEVSSVETELPSLAPPTAECSAPAEVDTSADSGSIPSSDVGETPDRTAEPDPPTETLTATSSFSVEAESGVIPERKEPPPPPLTRQSDDEGPAPETRGFAEEEEEEASVKPDIQTQEEEEEEEDPSGSFDDGLRRRNVASFDAARPRTSDEDDDEEEVELKLPERGEEKPWFSVNKCIVGALVLLFLGSLFLSGDFDASELSDGEQSQDWLGPDPQDMKALMDKLLQENQEISQLESQLQTKTEELDLEMRAAAASGDERGKAELETENAKLKEELLCLPELKEELEQLRARVTELSRLSAVPPPPPSSSRPDDVAAGEPDAMEDAGAGAPLQEELQRQKGLLMESKKRLEGMKKDGGHRKQLQDGLEEVRRKLSQHVESLGKKKPQETRRKESKGKRSEGHRKEEKKEWKHGKEGGWKDKEGKKEEWKPPKENSHKEAWRKHQDEWERKKSERRVDREERRKEKPWHSRSHPPHPQQQPPPRQQHHSHFWKDQELKLHRSVRPQLGCSSLEDCAAKEGLYPVELPEFEELLEGYLSKLERSSAESKSRIRKLTAEFFEDGVFIHDRALFSSFAEDVADVLEDMVDLFEAGKQTHHDSLEEEMEEFEREAMWKFAATA</sequence>
<proteinExistence type="predicted"/>
<feature type="compositionally biased region" description="Low complexity" evidence="2">
    <location>
        <begin position="1"/>
        <end position="17"/>
    </location>
</feature>
<accession>A0A3P9KZP1</accession>